<keyword evidence="6" id="KW-0804">Transcription</keyword>
<feature type="compositionally biased region" description="Basic and acidic residues" evidence="9">
    <location>
        <begin position="579"/>
        <end position="601"/>
    </location>
</feature>
<evidence type="ECO:0000313" key="11">
    <source>
        <dbReference type="EMBL" id="TGZ65988.1"/>
    </source>
</evidence>
<dbReference type="InterPro" id="IPR019786">
    <property type="entry name" value="Zinc_finger_PHD-type_CS"/>
</dbReference>
<dbReference type="GO" id="GO:0002039">
    <property type="term" value="F:p53 binding"/>
    <property type="evidence" value="ECO:0007669"/>
    <property type="project" value="TreeGrafter"/>
</dbReference>
<feature type="compositionally biased region" description="Polar residues" evidence="9">
    <location>
        <begin position="602"/>
        <end position="614"/>
    </location>
</feature>
<keyword evidence="5" id="KW-0805">Transcription regulation</keyword>
<dbReference type="InterPro" id="IPR009072">
    <property type="entry name" value="Histone-fold"/>
</dbReference>
<keyword evidence="2" id="KW-0479">Metal-binding</keyword>
<proteinExistence type="predicted"/>
<evidence type="ECO:0000259" key="10">
    <source>
        <dbReference type="PROSITE" id="PS50016"/>
    </source>
</evidence>
<keyword evidence="4" id="KW-0862">Zinc</keyword>
<feature type="compositionally biased region" description="Low complexity" evidence="9">
    <location>
        <begin position="429"/>
        <end position="440"/>
    </location>
</feature>
<feature type="region of interest" description="Disordered" evidence="9">
    <location>
        <begin position="1489"/>
        <end position="1518"/>
    </location>
</feature>
<dbReference type="PROSITE" id="PS50016">
    <property type="entry name" value="ZF_PHD_2"/>
    <property type="match status" value="1"/>
</dbReference>
<evidence type="ECO:0000256" key="4">
    <source>
        <dbReference type="ARBA" id="ARBA00022833"/>
    </source>
</evidence>
<feature type="compositionally biased region" description="Low complexity" evidence="9">
    <location>
        <begin position="935"/>
        <end position="954"/>
    </location>
</feature>
<dbReference type="InterPro" id="IPR011011">
    <property type="entry name" value="Znf_FYVE_PHD"/>
</dbReference>
<feature type="region of interest" description="Disordered" evidence="9">
    <location>
        <begin position="1365"/>
        <end position="1395"/>
    </location>
</feature>
<feature type="region of interest" description="Disordered" evidence="9">
    <location>
        <begin position="729"/>
        <end position="757"/>
    </location>
</feature>
<dbReference type="InterPro" id="IPR019787">
    <property type="entry name" value="Znf_PHD-finger"/>
</dbReference>
<feature type="compositionally biased region" description="Basic residues" evidence="9">
    <location>
        <begin position="350"/>
        <end position="365"/>
    </location>
</feature>
<feature type="compositionally biased region" description="Low complexity" evidence="9">
    <location>
        <begin position="1081"/>
        <end position="1095"/>
    </location>
</feature>
<dbReference type="CDD" id="cd15522">
    <property type="entry name" value="PHD_TAF3"/>
    <property type="match status" value="1"/>
</dbReference>
<feature type="compositionally biased region" description="Basic residues" evidence="9">
    <location>
        <begin position="1504"/>
        <end position="1518"/>
    </location>
</feature>
<evidence type="ECO:0000256" key="2">
    <source>
        <dbReference type="ARBA" id="ARBA00022723"/>
    </source>
</evidence>
<dbReference type="GO" id="GO:0046982">
    <property type="term" value="F:protein heterodimerization activity"/>
    <property type="evidence" value="ECO:0007669"/>
    <property type="project" value="InterPro"/>
</dbReference>
<dbReference type="Pfam" id="PF07524">
    <property type="entry name" value="Bromo_TP"/>
    <property type="match status" value="1"/>
</dbReference>
<feature type="compositionally biased region" description="Polar residues" evidence="9">
    <location>
        <begin position="1141"/>
        <end position="1163"/>
    </location>
</feature>
<dbReference type="GO" id="GO:0005669">
    <property type="term" value="C:transcription factor TFIID complex"/>
    <property type="evidence" value="ECO:0007669"/>
    <property type="project" value="TreeGrafter"/>
</dbReference>
<feature type="region of interest" description="Disordered" evidence="9">
    <location>
        <begin position="341"/>
        <end position="715"/>
    </location>
</feature>
<dbReference type="Gene3D" id="3.30.40.10">
    <property type="entry name" value="Zinc/RING finger domain, C3HC4 (zinc finger)"/>
    <property type="match status" value="1"/>
</dbReference>
<dbReference type="OrthoDB" id="436852at2759"/>
<dbReference type="PROSITE" id="PS01359">
    <property type="entry name" value="ZF_PHD_1"/>
    <property type="match status" value="1"/>
</dbReference>
<feature type="compositionally biased region" description="Polar residues" evidence="9">
    <location>
        <begin position="244"/>
        <end position="261"/>
    </location>
</feature>
<dbReference type="InterPro" id="IPR001965">
    <property type="entry name" value="Znf_PHD"/>
</dbReference>
<keyword evidence="7" id="KW-0539">Nucleus</keyword>
<feature type="compositionally biased region" description="Basic and acidic residues" evidence="9">
    <location>
        <begin position="696"/>
        <end position="705"/>
    </location>
</feature>
<gene>
    <name evidence="11" type="ORF">CRM22_005581</name>
</gene>
<feature type="compositionally biased region" description="Polar residues" evidence="9">
    <location>
        <begin position="1377"/>
        <end position="1388"/>
    </location>
</feature>
<dbReference type="PANTHER" id="PTHR46452:SF1">
    <property type="entry name" value="TRANSCRIPTION INITIATION FACTOR TFIID SUBUNIT 3"/>
    <property type="match status" value="1"/>
</dbReference>
<feature type="region of interest" description="Disordered" evidence="9">
    <location>
        <begin position="1193"/>
        <end position="1327"/>
    </location>
</feature>
<evidence type="ECO:0000256" key="1">
    <source>
        <dbReference type="ARBA" id="ARBA00004123"/>
    </source>
</evidence>
<name>A0A4S2LXC2_OPIFE</name>
<dbReference type="InterPro" id="IPR013083">
    <property type="entry name" value="Znf_RING/FYVE/PHD"/>
</dbReference>
<dbReference type="PANTHER" id="PTHR46452">
    <property type="entry name" value="TRANSCRIPTION INITIATION FACTOR TFIID SUBUNIT 3"/>
    <property type="match status" value="1"/>
</dbReference>
<feature type="region of interest" description="Disordered" evidence="9">
    <location>
        <begin position="934"/>
        <end position="962"/>
    </location>
</feature>
<evidence type="ECO:0000256" key="8">
    <source>
        <dbReference type="PROSITE-ProRule" id="PRU00146"/>
    </source>
</evidence>
<dbReference type="STRING" id="147828.A0A4S2LXC2"/>
<dbReference type="SMART" id="SM00249">
    <property type="entry name" value="PHD"/>
    <property type="match status" value="1"/>
</dbReference>
<evidence type="ECO:0000313" key="12">
    <source>
        <dbReference type="Proteomes" id="UP000308267"/>
    </source>
</evidence>
<keyword evidence="3 8" id="KW-0863">Zinc-finger</keyword>
<dbReference type="GO" id="GO:0008270">
    <property type="term" value="F:zinc ion binding"/>
    <property type="evidence" value="ECO:0007669"/>
    <property type="project" value="UniProtKB-KW"/>
</dbReference>
<evidence type="ECO:0000256" key="7">
    <source>
        <dbReference type="ARBA" id="ARBA00023242"/>
    </source>
</evidence>
<dbReference type="InterPro" id="IPR006565">
    <property type="entry name" value="BTP"/>
</dbReference>
<comment type="subcellular location">
    <subcellularLocation>
        <location evidence="1">Nucleus</location>
    </subcellularLocation>
</comment>
<evidence type="ECO:0000256" key="6">
    <source>
        <dbReference type="ARBA" id="ARBA00023163"/>
    </source>
</evidence>
<dbReference type="Proteomes" id="UP000308267">
    <property type="component" value="Unassembled WGS sequence"/>
</dbReference>
<evidence type="ECO:0000256" key="5">
    <source>
        <dbReference type="ARBA" id="ARBA00023015"/>
    </source>
</evidence>
<evidence type="ECO:0000256" key="9">
    <source>
        <dbReference type="SAM" id="MobiDB-lite"/>
    </source>
</evidence>
<protein>
    <recommendedName>
        <fullName evidence="10">PHD-type domain-containing protein</fullName>
    </recommendedName>
</protein>
<dbReference type="SUPFAM" id="SSF57903">
    <property type="entry name" value="FYVE/PHD zinc finger"/>
    <property type="match status" value="1"/>
</dbReference>
<reference evidence="11 12" key="1">
    <citation type="journal article" date="2019" name="BMC Genomics">
        <title>New insights from Opisthorchis felineus genome: update on genomics of the epidemiologically important liver flukes.</title>
        <authorList>
            <person name="Ershov N.I."/>
            <person name="Mordvinov V.A."/>
            <person name="Prokhortchouk E.B."/>
            <person name="Pakharukova M.Y."/>
            <person name="Gunbin K.V."/>
            <person name="Ustyantsev K."/>
            <person name="Genaev M.A."/>
            <person name="Blinov A.G."/>
            <person name="Mazur A."/>
            <person name="Boulygina E."/>
            <person name="Tsygankova S."/>
            <person name="Khrameeva E."/>
            <person name="Chekanov N."/>
            <person name="Fan G."/>
            <person name="Xiao A."/>
            <person name="Zhang H."/>
            <person name="Xu X."/>
            <person name="Yang H."/>
            <person name="Solovyev V."/>
            <person name="Lee S.M."/>
            <person name="Liu X."/>
            <person name="Afonnikov D.A."/>
            <person name="Skryabin K.G."/>
        </authorList>
    </citation>
    <scope>NUCLEOTIDE SEQUENCE [LARGE SCALE GENOMIC DNA]</scope>
    <source>
        <strain evidence="11">AK-0245</strain>
        <tissue evidence="11">Whole organism</tissue>
    </source>
</reference>
<organism evidence="11 12">
    <name type="scientific">Opisthorchis felineus</name>
    <dbReference type="NCBI Taxonomy" id="147828"/>
    <lineage>
        <taxon>Eukaryota</taxon>
        <taxon>Metazoa</taxon>
        <taxon>Spiralia</taxon>
        <taxon>Lophotrochozoa</taxon>
        <taxon>Platyhelminthes</taxon>
        <taxon>Trematoda</taxon>
        <taxon>Digenea</taxon>
        <taxon>Opisthorchiida</taxon>
        <taxon>Opisthorchiata</taxon>
        <taxon>Opisthorchiidae</taxon>
        <taxon>Opisthorchis</taxon>
    </lineage>
</organism>
<feature type="compositionally biased region" description="Basic residues" evidence="9">
    <location>
        <begin position="534"/>
        <end position="550"/>
    </location>
</feature>
<comment type="caution">
    <text evidence="11">The sequence shown here is derived from an EMBL/GenBank/DDBJ whole genome shotgun (WGS) entry which is preliminary data.</text>
</comment>
<dbReference type="GO" id="GO:0045944">
    <property type="term" value="P:positive regulation of transcription by RNA polymerase II"/>
    <property type="evidence" value="ECO:0007669"/>
    <property type="project" value="TreeGrafter"/>
</dbReference>
<sequence length="1518" mass="162486">MPDNLRHVMLQVVGQLCSQVGFERITETSLHLLTDIMERYLQNLCLYIDKVSRLSDGVASLEDGLFAVKLLGQSPGALIKFIEDVGPYFTPAPASLCGPIHGKVCLNIPPEGHEELTSRPDYIPPHLPLNYCYSEQNDFLADGPPLAILPPESGNPNNHHVSTCIVSGSVTTAPVSSSAVHPSRALPVWAKQVTYRPIRVSIDPVTGSLVEHAPPEKLPDYLYDDDFHTVSSNLPRGTRFDVGRTTSRSPTHLQSSTSRQGATDAEWAAALQATPNPRPSKRIVYTPSRFDPSSLPSYMSSARRSVAKALNTANVRRSPASVMLTAQKARPPPVIRASIPKAKSLSATSGKRRRGSIRRARKWARKSSLSKNPSSLEKVSESPLVRTSPKVDIPSPSVDKTPALRTTDAMESPSRFSIQSEHSLPPQSPASDATPPADSPMGALRMNKIDSADQLAISNVDAKVEPSVDDQLTLQSSPLTKTPTPVVEDELMSSPKPGPVESAAATSTPAPGLPKNPDKNPESCSSIPADNYHKRGRPRAGRRGHGRRVITPRVSIISSLFQNPLRQRAPQSRPQPSKKIPDTRSSDQPTPKELRPHDTQITEKNTPTAQTSIENIKKGRKSTTALSRHGRRPTAPPNSRSKPHSATTVPLASNELESNSRLDISQTSPVSDTTEPMVDEVRARLLQMPENSPVKSRTEPFKGEDQQSTFRTLPFTGHNFAKLRSSSLKASNSLPSSPSSLDSTLSSSSSSLSKEEYPLINERPSIKVEHREGLSGSVEQFVPSVSTGALVEAKQARSTPFSSSPSSSTLTLSTLSSISTAKQHATAHSPVCSSALHPSPTSNCPPPLLPLATSVFDACSQDGLLSGSANSDPCAVIPPPTLVPVSGFGSTVQRFKVSTSTVLPGEHGSKPSSTSSSLLRFKLRHESIEAREILTSSLSPSSSSSSLSSSSSTPIHQDPADRMATVPPHIFTTKSSTISDSGHADLENVPLSNAPSVVDQGSSSTKTPKIVIRLGGGVNPAVLSCTQSPFVRTSEKPVVASPALVDTTPAPLAPPPLRLTISKDRLTYRGNDAAQNDDDSNASSSSSISESLNSSGDEDEDIMVNPDQPKISNLQTSLPPPPLERLPDRTLSATRPPLDASSATRISTRQQFSEQLYKSATPTRDSDKILESRRNDVPPLLPLFSPVVTSAAPFQVGPPSLTTISSAPSHIEVDRPHEGSSVSLQRKRRHPPAKHESLSKRGRLNSPISSLGSRGHGLSGSTRVRVDSVFTDDEESDGNGAAGSAVKRPLSIDTNLPEANPRGSGSVPKQTTPKSQKFFPSPVSTRTVPLDTKRVKGRPRTKHTSTQLTVPSYSPVIKSKSQFAPTRCKARSRMKPESTNAPTCSSPLTKPGLVGSQRPASQVVVASAGNSYYFNNSGEQIWLCPICLLEDDGNLMIGCDSCDDWYHTTCLGLSAEPEVPQWFCPKCVGSSTPCPTVYSGSITTPISSFPVQTTPHVSSVGQGRKSKGSSKGSMKHKR</sequence>
<feature type="compositionally biased region" description="Low complexity" evidence="9">
    <location>
        <begin position="729"/>
        <end position="752"/>
    </location>
</feature>
<accession>A0A4S2LXC2</accession>
<feature type="region of interest" description="Disordered" evidence="9">
    <location>
        <begin position="1070"/>
        <end position="1171"/>
    </location>
</feature>
<dbReference type="Pfam" id="PF00628">
    <property type="entry name" value="PHD"/>
    <property type="match status" value="1"/>
</dbReference>
<feature type="compositionally biased region" description="Polar residues" evidence="9">
    <location>
        <begin position="367"/>
        <end position="377"/>
    </location>
</feature>
<feature type="domain" description="PHD-type" evidence="10">
    <location>
        <begin position="1421"/>
        <end position="1470"/>
    </location>
</feature>
<keyword evidence="12" id="KW-1185">Reference proteome</keyword>
<feature type="region of interest" description="Disordered" evidence="9">
    <location>
        <begin position="233"/>
        <end position="263"/>
    </location>
</feature>
<dbReference type="Gene3D" id="1.10.20.10">
    <property type="entry name" value="Histone, subunit A"/>
    <property type="match status" value="1"/>
</dbReference>
<feature type="compositionally biased region" description="Polar residues" evidence="9">
    <location>
        <begin position="637"/>
        <end position="674"/>
    </location>
</feature>
<feature type="compositionally biased region" description="Polar residues" evidence="9">
    <location>
        <begin position="556"/>
        <end position="575"/>
    </location>
</feature>
<feature type="compositionally biased region" description="Polar residues" evidence="9">
    <location>
        <begin position="470"/>
        <end position="483"/>
    </location>
</feature>
<dbReference type="EMBL" id="SJOL01006471">
    <property type="protein sequence ID" value="TGZ65988.1"/>
    <property type="molecule type" value="Genomic_DNA"/>
</dbReference>
<evidence type="ECO:0000256" key="3">
    <source>
        <dbReference type="ARBA" id="ARBA00022771"/>
    </source>
</evidence>